<evidence type="ECO:0000313" key="3">
    <source>
        <dbReference type="Proteomes" id="UP000294947"/>
    </source>
</evidence>
<gene>
    <name evidence="2" type="ORF">E1288_22610</name>
</gene>
<dbReference type="Proteomes" id="UP000294947">
    <property type="component" value="Unassembled WGS sequence"/>
</dbReference>
<organism evidence="2 3">
    <name type="scientific">Saccharopolyspora elongata</name>
    <dbReference type="NCBI Taxonomy" id="2530387"/>
    <lineage>
        <taxon>Bacteria</taxon>
        <taxon>Bacillati</taxon>
        <taxon>Actinomycetota</taxon>
        <taxon>Actinomycetes</taxon>
        <taxon>Pseudonocardiales</taxon>
        <taxon>Pseudonocardiaceae</taxon>
        <taxon>Saccharopolyspora</taxon>
    </lineage>
</organism>
<accession>A0A4R4YWS0</accession>
<keyword evidence="1" id="KW-0732">Signal</keyword>
<dbReference type="AlphaFoldDB" id="A0A4R4YWS0"/>
<comment type="caution">
    <text evidence="2">The sequence shown here is derived from an EMBL/GenBank/DDBJ whole genome shotgun (WGS) entry which is preliminary data.</text>
</comment>
<sequence>MDRRKFLAAAPLGAATPLVLGAAPGHAQSLREGSLQDVPDAQLQALMHSALSRELADEETAQRMVEWIWDVGFEWHAETAPVAEADFIIAFAFGNRPPANGGDPAKVRPEPGPTNEALAYVISKLRQERRLPVYAQWEIAQVLAEKHHMDHVVSIEPEIAEDGTIKYLSTDDIAKKVAELRRQEPDGPGVASVVGFHDHLKRCVLTTRANDMMAYAPLGYAMPNTYDQESGQVWTRYRPVYLVVDMAGQLALLQRELVEEATPDGG</sequence>
<dbReference type="EMBL" id="SMKW01000031">
    <property type="protein sequence ID" value="TDD48102.1"/>
    <property type="molecule type" value="Genomic_DNA"/>
</dbReference>
<dbReference type="OrthoDB" id="3869642at2"/>
<protein>
    <submittedName>
        <fullName evidence="2">Uncharacterized protein</fullName>
    </submittedName>
</protein>
<keyword evidence="3" id="KW-1185">Reference proteome</keyword>
<evidence type="ECO:0000313" key="2">
    <source>
        <dbReference type="EMBL" id="TDD48102.1"/>
    </source>
</evidence>
<name>A0A4R4YWS0_9PSEU</name>
<feature type="signal peptide" evidence="1">
    <location>
        <begin position="1"/>
        <end position="22"/>
    </location>
</feature>
<feature type="chain" id="PRO_5020683771" evidence="1">
    <location>
        <begin position="23"/>
        <end position="266"/>
    </location>
</feature>
<dbReference type="RefSeq" id="WP_132488208.1">
    <property type="nucleotide sequence ID" value="NZ_SMKW01000031.1"/>
</dbReference>
<proteinExistence type="predicted"/>
<evidence type="ECO:0000256" key="1">
    <source>
        <dbReference type="SAM" id="SignalP"/>
    </source>
</evidence>
<reference evidence="2 3" key="1">
    <citation type="submission" date="2019-03" db="EMBL/GenBank/DDBJ databases">
        <title>Draft genome sequences of novel Actinobacteria.</title>
        <authorList>
            <person name="Sahin N."/>
            <person name="Ay H."/>
            <person name="Saygin H."/>
        </authorList>
    </citation>
    <scope>NUCLEOTIDE SEQUENCE [LARGE SCALE GENOMIC DNA]</scope>
    <source>
        <strain evidence="2 3">7K502</strain>
    </source>
</reference>